<dbReference type="PANTHER" id="PTHR48101">
    <property type="entry name" value="METHYLMALONYL-COA MUTASE, MITOCHONDRIAL-RELATED"/>
    <property type="match status" value="1"/>
</dbReference>
<proteinExistence type="predicted"/>
<keyword evidence="2" id="KW-0846">Cobalamin</keyword>
<evidence type="ECO:0000256" key="5">
    <source>
        <dbReference type="ARBA" id="ARBA00023285"/>
    </source>
</evidence>
<evidence type="ECO:0000259" key="6">
    <source>
        <dbReference type="PROSITE" id="PS51332"/>
    </source>
</evidence>
<evidence type="ECO:0000313" key="9">
    <source>
        <dbReference type="WBParaSite" id="PgR048_g030_t02"/>
    </source>
</evidence>
<evidence type="ECO:0000313" key="7">
    <source>
        <dbReference type="Proteomes" id="UP000887569"/>
    </source>
</evidence>
<protein>
    <submittedName>
        <fullName evidence="8 9">B12-binding domain-containing protein</fullName>
    </submittedName>
</protein>
<evidence type="ECO:0000256" key="2">
    <source>
        <dbReference type="ARBA" id="ARBA00022628"/>
    </source>
</evidence>
<name>A0A915BN35_PARUN</name>
<accession>A0A915BN35</accession>
<dbReference type="SUPFAM" id="SSF52242">
    <property type="entry name" value="Cobalamin (vitamin B12)-binding domain"/>
    <property type="match status" value="1"/>
</dbReference>
<keyword evidence="4" id="KW-0413">Isomerase</keyword>
<dbReference type="Proteomes" id="UP000887569">
    <property type="component" value="Unplaced"/>
</dbReference>
<dbReference type="InterPro" id="IPR006159">
    <property type="entry name" value="Acid_CoA_mut_C"/>
</dbReference>
<dbReference type="InterPro" id="IPR036724">
    <property type="entry name" value="Cobalamin-bd_sf"/>
</dbReference>
<dbReference type="GO" id="GO:0016853">
    <property type="term" value="F:isomerase activity"/>
    <property type="evidence" value="ECO:0007669"/>
    <property type="project" value="UniProtKB-KW"/>
</dbReference>
<dbReference type="GO" id="GO:0031419">
    <property type="term" value="F:cobalamin binding"/>
    <property type="evidence" value="ECO:0007669"/>
    <property type="project" value="UniProtKB-KW"/>
</dbReference>
<dbReference type="WBParaSite" id="PgR048_g030_t02">
    <property type="protein sequence ID" value="PgR048_g030_t02"/>
    <property type="gene ID" value="PgR048_g030"/>
</dbReference>
<keyword evidence="3" id="KW-0479">Metal-binding</keyword>
<comment type="cofactor">
    <cofactor evidence="1">
        <name>adenosylcob(III)alamin</name>
        <dbReference type="ChEBI" id="CHEBI:18408"/>
    </cofactor>
</comment>
<organism evidence="7 8">
    <name type="scientific">Parascaris univalens</name>
    <name type="common">Nematode worm</name>
    <dbReference type="NCBI Taxonomy" id="6257"/>
    <lineage>
        <taxon>Eukaryota</taxon>
        <taxon>Metazoa</taxon>
        <taxon>Ecdysozoa</taxon>
        <taxon>Nematoda</taxon>
        <taxon>Chromadorea</taxon>
        <taxon>Rhabditida</taxon>
        <taxon>Spirurina</taxon>
        <taxon>Ascaridomorpha</taxon>
        <taxon>Ascaridoidea</taxon>
        <taxon>Ascarididae</taxon>
        <taxon>Parascaris</taxon>
    </lineage>
</organism>
<dbReference type="GO" id="GO:0046872">
    <property type="term" value="F:metal ion binding"/>
    <property type="evidence" value="ECO:0007669"/>
    <property type="project" value="UniProtKB-KW"/>
</dbReference>
<keyword evidence="5" id="KW-0170">Cobalt</keyword>
<dbReference type="PROSITE" id="PS51332">
    <property type="entry name" value="B12_BINDING"/>
    <property type="match status" value="1"/>
</dbReference>
<evidence type="ECO:0000256" key="4">
    <source>
        <dbReference type="ARBA" id="ARBA00023235"/>
    </source>
</evidence>
<dbReference type="Gene3D" id="3.40.50.280">
    <property type="entry name" value="Cobalamin-binding domain"/>
    <property type="match status" value="1"/>
</dbReference>
<reference evidence="8 9" key="1">
    <citation type="submission" date="2022-11" db="UniProtKB">
        <authorList>
            <consortium name="WormBaseParasite"/>
        </authorList>
    </citation>
    <scope>IDENTIFICATION</scope>
</reference>
<sequence>MLSNVSSGLHRFIAPMMRNTAIMRYIPALSFASNGKHKSSDLLARVQQFAEAEGRQPRILLARMSGIDENEEKNRMVVATGFADLGFDVDVGPRVQTPEEVAREAVDADVHAISARNLCPRHLTLLPALLTELAKLGRPDILVFIIDRIPQEDYDKLYKHGVAGIFPIDGDLGECAVKTLDEIEASLKKTSAR</sequence>
<keyword evidence="7" id="KW-1185">Reference proteome</keyword>
<evidence type="ECO:0000256" key="1">
    <source>
        <dbReference type="ARBA" id="ARBA00001922"/>
    </source>
</evidence>
<dbReference type="NCBIfam" id="TIGR00640">
    <property type="entry name" value="acid_CoA_mut_C"/>
    <property type="match status" value="1"/>
</dbReference>
<feature type="domain" description="B12-binding" evidence="6">
    <location>
        <begin position="56"/>
        <end position="190"/>
    </location>
</feature>
<evidence type="ECO:0000313" key="8">
    <source>
        <dbReference type="WBParaSite" id="PgR048_g030_t01"/>
    </source>
</evidence>
<dbReference type="WBParaSite" id="PgR048_g030_t01">
    <property type="protein sequence ID" value="PgR048_g030_t01"/>
    <property type="gene ID" value="PgR048_g030"/>
</dbReference>
<dbReference type="AlphaFoldDB" id="A0A915BN35"/>
<evidence type="ECO:0000256" key="3">
    <source>
        <dbReference type="ARBA" id="ARBA00022723"/>
    </source>
</evidence>
<dbReference type="InterPro" id="IPR006158">
    <property type="entry name" value="Cobalamin-bd"/>
</dbReference>